<evidence type="ECO:0000313" key="4">
    <source>
        <dbReference type="EMBL" id="GJF09903.1"/>
    </source>
</evidence>
<dbReference type="NCBIfam" id="TIGR00229">
    <property type="entry name" value="sensory_box"/>
    <property type="match status" value="1"/>
</dbReference>
<dbReference type="InterPro" id="IPR035965">
    <property type="entry name" value="PAS-like_dom_sf"/>
</dbReference>
<dbReference type="InterPro" id="IPR050706">
    <property type="entry name" value="Cyclic-di-GMP_PDE-like"/>
</dbReference>
<dbReference type="CDD" id="cd01948">
    <property type="entry name" value="EAL"/>
    <property type="match status" value="1"/>
</dbReference>
<dbReference type="PROSITE" id="PS50883">
    <property type="entry name" value="EAL"/>
    <property type="match status" value="1"/>
</dbReference>
<evidence type="ECO:0000313" key="5">
    <source>
        <dbReference type="Proteomes" id="UP001060504"/>
    </source>
</evidence>
<name>A0ABQ4V6J1_9MYCO</name>
<dbReference type="Gene3D" id="3.20.20.450">
    <property type="entry name" value="EAL domain"/>
    <property type="match status" value="1"/>
</dbReference>
<feature type="transmembrane region" description="Helical" evidence="1">
    <location>
        <begin position="178"/>
        <end position="202"/>
    </location>
</feature>
<dbReference type="Pfam" id="PF00563">
    <property type="entry name" value="EAL"/>
    <property type="match status" value="1"/>
</dbReference>
<evidence type="ECO:0000259" key="3">
    <source>
        <dbReference type="PROSITE" id="PS50883"/>
    </source>
</evidence>
<sequence length="594" mass="64684">MGQDEAVKFPLRRLVLVTAAVGLCFIIASSVSVWAMSVQAKTSARSVMAANLATNISYEDDLLTDSARLAVATRDAAWLTRFDDGRVRLKAAIDELGETAQDGSVRAELDRLQKRSDTLRGLDRAALELQFEGRGDEARSLLDGEDYRAAQAAFDTAVHAAVSAFEAALADEHTQTRVLLWTAWGFRILALATVVLMVFLVVRISRQWASAEVSRLAGRLAQAEEWMGVAIERSSRGLGVIDPGSESFKYVNARLTELLGTDPGKLVEPGAATKMLAVTADGRQSLRALSTKDLDDYEVEHLRKFDGEGPMWLRWRLTALSGGDGGTTNVLADVRDVTARKLREEQVQKDLLEDSNYADLVRAIDEDRLVLFQQPIVEISTGATTSFELLLRMDDGHGKLRPPNTFLPIAEQRGLSPLIDLWVIRRAAALAANGMPVSVNISGASIGRSELLPGIRMAMERPDLDPAKIIFEITETAMLTGWDDVERLAKVITEMGASVALDDFGTGHSGFAYLRHIKASWIKIDKDFVQGAITDQRDRDLITAIVRLAISFGAHTIGEGVEDQLTLELLKSLGVTHAQGFHLGGPSPIPSAST</sequence>
<dbReference type="PANTHER" id="PTHR33121">
    <property type="entry name" value="CYCLIC DI-GMP PHOSPHODIESTERASE PDEF"/>
    <property type="match status" value="1"/>
</dbReference>
<dbReference type="InterPro" id="IPR001633">
    <property type="entry name" value="EAL_dom"/>
</dbReference>
<dbReference type="EMBL" id="BPRH01000539">
    <property type="protein sequence ID" value="GJF09903.1"/>
    <property type="molecule type" value="Genomic_DNA"/>
</dbReference>
<dbReference type="InterPro" id="IPR035919">
    <property type="entry name" value="EAL_sf"/>
</dbReference>
<gene>
    <name evidence="4" type="ORF">NGTWS1702_04830</name>
</gene>
<comment type="caution">
    <text evidence="4">The sequence shown here is derived from an EMBL/GenBank/DDBJ whole genome shotgun (WGS) entry which is preliminary data.</text>
</comment>
<feature type="domain" description="PAC" evidence="2">
    <location>
        <begin position="295"/>
        <end position="349"/>
    </location>
</feature>
<accession>A0ABQ4V6J1</accession>
<dbReference type="SUPFAM" id="SSF55785">
    <property type="entry name" value="PYP-like sensor domain (PAS domain)"/>
    <property type="match status" value="1"/>
</dbReference>
<dbReference type="PANTHER" id="PTHR33121:SF79">
    <property type="entry name" value="CYCLIC DI-GMP PHOSPHODIESTERASE PDED-RELATED"/>
    <property type="match status" value="1"/>
</dbReference>
<dbReference type="PROSITE" id="PS50113">
    <property type="entry name" value="PAC"/>
    <property type="match status" value="1"/>
</dbReference>
<feature type="domain" description="EAL" evidence="3">
    <location>
        <begin position="353"/>
        <end position="594"/>
    </location>
</feature>
<evidence type="ECO:0008006" key="6">
    <source>
        <dbReference type="Google" id="ProtNLM"/>
    </source>
</evidence>
<proteinExistence type="predicted"/>
<dbReference type="SUPFAM" id="SSF141868">
    <property type="entry name" value="EAL domain-like"/>
    <property type="match status" value="1"/>
</dbReference>
<reference evidence="4 5" key="1">
    <citation type="submission" date="2021-08" db="EMBL/GenBank/DDBJ databases">
        <title>Draft genome sequence of Mycolicibacterium sp. NGTWS1702 strain.</title>
        <authorList>
            <person name="Matsumoto M."/>
            <person name="Tang B.C.C."/>
            <person name="Machida Y."/>
            <person name="Matoyama H."/>
            <person name="Kishihara T."/>
            <person name="Sato S."/>
            <person name="Kondo I."/>
            <person name="Sano M."/>
            <person name="Kato G."/>
        </authorList>
    </citation>
    <scope>NUCLEOTIDE SEQUENCE [LARGE SCALE GENOMIC DNA]</scope>
    <source>
        <strain evidence="4 5">NGTWSNA01</strain>
    </source>
</reference>
<dbReference type="InterPro" id="IPR000700">
    <property type="entry name" value="PAS-assoc_C"/>
</dbReference>
<keyword evidence="5" id="KW-1185">Reference proteome</keyword>
<organism evidence="4 5">
    <name type="scientific">Mycolicibacterium cyprinidarum</name>
    <dbReference type="NCBI Taxonomy" id="2860311"/>
    <lineage>
        <taxon>Bacteria</taxon>
        <taxon>Bacillati</taxon>
        <taxon>Actinomycetota</taxon>
        <taxon>Actinomycetes</taxon>
        <taxon>Mycobacteriales</taxon>
        <taxon>Mycobacteriaceae</taxon>
        <taxon>Mycolicibacterium</taxon>
    </lineage>
</organism>
<evidence type="ECO:0000256" key="1">
    <source>
        <dbReference type="SAM" id="Phobius"/>
    </source>
</evidence>
<dbReference type="Gene3D" id="3.30.450.20">
    <property type="entry name" value="PAS domain"/>
    <property type="match status" value="1"/>
</dbReference>
<dbReference type="SMART" id="SM00052">
    <property type="entry name" value="EAL"/>
    <property type="match status" value="1"/>
</dbReference>
<evidence type="ECO:0000259" key="2">
    <source>
        <dbReference type="PROSITE" id="PS50113"/>
    </source>
</evidence>
<dbReference type="Proteomes" id="UP001060504">
    <property type="component" value="Unassembled WGS sequence"/>
</dbReference>
<keyword evidence="1" id="KW-1133">Transmembrane helix</keyword>
<dbReference type="InterPro" id="IPR000014">
    <property type="entry name" value="PAS"/>
</dbReference>
<keyword evidence="1" id="KW-0472">Membrane</keyword>
<keyword evidence="1" id="KW-0812">Transmembrane</keyword>
<protein>
    <recommendedName>
        <fullName evidence="6">EAL domain-containing protein</fullName>
    </recommendedName>
</protein>